<feature type="transmembrane region" description="Helical" evidence="1">
    <location>
        <begin position="26"/>
        <end position="45"/>
    </location>
</feature>
<proteinExistence type="predicted"/>
<gene>
    <name evidence="2" type="ORF">BKK50_08970</name>
</gene>
<dbReference type="Proteomes" id="UP000189433">
    <property type="component" value="Unassembled WGS sequence"/>
</dbReference>
<evidence type="ECO:0000256" key="1">
    <source>
        <dbReference type="SAM" id="Phobius"/>
    </source>
</evidence>
<reference evidence="2 3" key="1">
    <citation type="submission" date="2016-10" db="EMBL/GenBank/DDBJ databases">
        <title>Rodentibacter gen. nov. and new species.</title>
        <authorList>
            <person name="Christensen H."/>
        </authorList>
    </citation>
    <scope>NUCLEOTIDE SEQUENCE [LARGE SCALE GENOMIC DNA]</scope>
    <source>
        <strain evidence="2 3">CCUG17206</strain>
    </source>
</reference>
<evidence type="ECO:0000313" key="2">
    <source>
        <dbReference type="EMBL" id="OOF41013.1"/>
    </source>
</evidence>
<accession>A0A1V3IJE4</accession>
<comment type="caution">
    <text evidence="2">The sequence shown here is derived from an EMBL/GenBank/DDBJ whole genome shotgun (WGS) entry which is preliminary data.</text>
</comment>
<protein>
    <submittedName>
        <fullName evidence="2">Uncharacterized protein</fullName>
    </submittedName>
</protein>
<sequence>MLILNRLDKLLSVANYYLEQLRQKSVLAIMATVIFICTILMHSIIGGSLFFFVDVCVLIGLYRSLQAAYINAHYPKQ</sequence>
<evidence type="ECO:0000313" key="3">
    <source>
        <dbReference type="Proteomes" id="UP000189433"/>
    </source>
</evidence>
<organism evidence="2 3">
    <name type="scientific">Rodentibacter rarus</name>
    <dbReference type="NCBI Taxonomy" id="1908260"/>
    <lineage>
        <taxon>Bacteria</taxon>
        <taxon>Pseudomonadati</taxon>
        <taxon>Pseudomonadota</taxon>
        <taxon>Gammaproteobacteria</taxon>
        <taxon>Pasteurellales</taxon>
        <taxon>Pasteurellaceae</taxon>
        <taxon>Rodentibacter</taxon>
    </lineage>
</organism>
<dbReference type="EMBL" id="MLHJ01000094">
    <property type="protein sequence ID" value="OOF41013.1"/>
    <property type="molecule type" value="Genomic_DNA"/>
</dbReference>
<keyword evidence="1" id="KW-0812">Transmembrane</keyword>
<keyword evidence="1" id="KW-0472">Membrane</keyword>
<dbReference type="AlphaFoldDB" id="A0A1V3IJE4"/>
<keyword evidence="3" id="KW-1185">Reference proteome</keyword>
<name>A0A1V3IJE4_9PAST</name>
<dbReference type="STRING" id="1908260.BKK50_08970"/>
<keyword evidence="1" id="KW-1133">Transmembrane helix</keyword>
<feature type="transmembrane region" description="Helical" evidence="1">
    <location>
        <begin position="51"/>
        <end position="72"/>
    </location>
</feature>